<dbReference type="AlphaFoldDB" id="A0A6M3LHA2"/>
<sequence length="53" mass="5827">MNSKIDVSKEVESLVKKAESANKSDDALKFSQAACNSANAMSCLQEMWMAEKK</sequence>
<evidence type="ECO:0000313" key="1">
    <source>
        <dbReference type="EMBL" id="QJA93032.1"/>
    </source>
</evidence>
<proteinExistence type="predicted"/>
<name>A0A6M3LHA2_9ZZZZ</name>
<gene>
    <name evidence="1" type="ORF">MM415B04387_0003</name>
</gene>
<organism evidence="1">
    <name type="scientific">viral metagenome</name>
    <dbReference type="NCBI Taxonomy" id="1070528"/>
    <lineage>
        <taxon>unclassified sequences</taxon>
        <taxon>metagenomes</taxon>
        <taxon>organismal metagenomes</taxon>
    </lineage>
</organism>
<accession>A0A6M3LHA2</accession>
<reference evidence="1" key="1">
    <citation type="submission" date="2020-03" db="EMBL/GenBank/DDBJ databases">
        <title>The deep terrestrial virosphere.</title>
        <authorList>
            <person name="Holmfeldt K."/>
            <person name="Nilsson E."/>
            <person name="Simone D."/>
            <person name="Lopez-Fernandez M."/>
            <person name="Wu X."/>
            <person name="de Brujin I."/>
            <person name="Lundin D."/>
            <person name="Andersson A."/>
            <person name="Bertilsson S."/>
            <person name="Dopson M."/>
        </authorList>
    </citation>
    <scope>NUCLEOTIDE SEQUENCE</scope>
    <source>
        <strain evidence="1">MM415B04387</strain>
    </source>
</reference>
<protein>
    <submittedName>
        <fullName evidence="1">Uncharacterized protein</fullName>
    </submittedName>
</protein>
<dbReference type="EMBL" id="MT143117">
    <property type="protein sequence ID" value="QJA93032.1"/>
    <property type="molecule type" value="Genomic_DNA"/>
</dbReference>